<evidence type="ECO:0000256" key="7">
    <source>
        <dbReference type="ARBA" id="ARBA00023277"/>
    </source>
</evidence>
<organism evidence="10 11">
    <name type="scientific">Pseudanabaena galeata UHCC 0370</name>
    <dbReference type="NCBI Taxonomy" id="3110310"/>
    <lineage>
        <taxon>Bacteria</taxon>
        <taxon>Bacillati</taxon>
        <taxon>Cyanobacteriota</taxon>
        <taxon>Cyanophyceae</taxon>
        <taxon>Pseudanabaenales</taxon>
        <taxon>Pseudanabaenaceae</taxon>
        <taxon>Pseudanabaena</taxon>
    </lineage>
</organism>
<dbReference type="Proteomes" id="UP001301388">
    <property type="component" value="Unassembled WGS sequence"/>
</dbReference>
<comment type="caution">
    <text evidence="10">The sequence shown here is derived from an EMBL/GenBank/DDBJ whole genome shotgun (WGS) entry which is preliminary data.</text>
</comment>
<dbReference type="SUPFAM" id="SSF53448">
    <property type="entry name" value="Nucleotide-diphospho-sugar transferases"/>
    <property type="match status" value="1"/>
</dbReference>
<dbReference type="InterPro" id="IPR005836">
    <property type="entry name" value="ADP_Glu_pyroP_CS"/>
</dbReference>
<evidence type="ECO:0000256" key="1">
    <source>
        <dbReference type="ARBA" id="ARBA00010443"/>
    </source>
</evidence>
<keyword evidence="5" id="KW-0547">Nucleotide-binding</keyword>
<dbReference type="RefSeq" id="WP_281006554.1">
    <property type="nucleotide sequence ID" value="NZ_JAYGIE010000101.1"/>
</dbReference>
<dbReference type="GO" id="GO:0008878">
    <property type="term" value="F:glucose-1-phosphate adenylyltransferase activity"/>
    <property type="evidence" value="ECO:0007669"/>
    <property type="project" value="UniProtKB-EC"/>
</dbReference>
<dbReference type="NCBIfam" id="TIGR02091">
    <property type="entry name" value="glgC"/>
    <property type="match status" value="1"/>
</dbReference>
<dbReference type="Pfam" id="PF25247">
    <property type="entry name" value="LbH_GLGC"/>
    <property type="match status" value="1"/>
</dbReference>
<dbReference type="CDD" id="cd04651">
    <property type="entry name" value="LbH_G1P_AT_C"/>
    <property type="match status" value="1"/>
</dbReference>
<dbReference type="Gene3D" id="3.90.550.10">
    <property type="entry name" value="Spore Coat Polysaccharide Biosynthesis Protein SpsA, Chain A"/>
    <property type="match status" value="1"/>
</dbReference>
<dbReference type="EC" id="2.7.7.27" evidence="8"/>
<reference evidence="10 11" key="1">
    <citation type="submission" date="2023-12" db="EMBL/GenBank/DDBJ databases">
        <title>Baltic Sea Cyanobacteria.</title>
        <authorList>
            <person name="Delbaje E."/>
            <person name="Fewer D.P."/>
            <person name="Shishido T.K."/>
        </authorList>
    </citation>
    <scope>NUCLEOTIDE SEQUENCE [LARGE SCALE GENOMIC DNA]</scope>
    <source>
        <strain evidence="10 11">UHCC 0370</strain>
    </source>
</reference>
<evidence type="ECO:0000256" key="5">
    <source>
        <dbReference type="ARBA" id="ARBA00022741"/>
    </source>
</evidence>
<feature type="domain" description="Nucleotidyl transferase" evidence="9">
    <location>
        <begin position="6"/>
        <end position="273"/>
    </location>
</feature>
<dbReference type="CDD" id="cd02508">
    <property type="entry name" value="ADP_Glucose_PP"/>
    <property type="match status" value="1"/>
</dbReference>
<gene>
    <name evidence="10" type="ORF">VB774_19735</name>
</gene>
<name>A0ABU5TQU2_9CYAN</name>
<keyword evidence="2" id="KW-0321">Glycogen metabolism</keyword>
<dbReference type="PROSITE" id="PS00808">
    <property type="entry name" value="ADP_GLC_PYROPHOSPH_1"/>
    <property type="match status" value="1"/>
</dbReference>
<proteinExistence type="inferred from homology"/>
<keyword evidence="6" id="KW-0067">ATP-binding</keyword>
<keyword evidence="4 10" id="KW-0548">Nucleotidyltransferase</keyword>
<keyword evidence="3 10" id="KW-0808">Transferase</keyword>
<dbReference type="PROSITE" id="PS00809">
    <property type="entry name" value="ADP_GLC_PYROPHOSPH_2"/>
    <property type="match status" value="1"/>
</dbReference>
<dbReference type="Pfam" id="PF00483">
    <property type="entry name" value="NTP_transferase"/>
    <property type="match status" value="1"/>
</dbReference>
<evidence type="ECO:0000256" key="8">
    <source>
        <dbReference type="NCBIfam" id="TIGR02091"/>
    </source>
</evidence>
<comment type="similarity">
    <text evidence="1">Belongs to the bacterial/plant glucose-1-phosphate adenylyltransferase family.</text>
</comment>
<dbReference type="InterPro" id="IPR005835">
    <property type="entry name" value="NTP_transferase_dom"/>
</dbReference>
<dbReference type="PANTHER" id="PTHR43523">
    <property type="entry name" value="GLUCOSE-1-PHOSPHATE ADENYLYLTRANSFERASE-RELATED"/>
    <property type="match status" value="1"/>
</dbReference>
<dbReference type="SUPFAM" id="SSF51161">
    <property type="entry name" value="Trimeric LpxA-like enzymes"/>
    <property type="match status" value="1"/>
</dbReference>
<evidence type="ECO:0000256" key="3">
    <source>
        <dbReference type="ARBA" id="ARBA00022679"/>
    </source>
</evidence>
<evidence type="ECO:0000313" key="10">
    <source>
        <dbReference type="EMBL" id="MEA5479863.1"/>
    </source>
</evidence>
<keyword evidence="7" id="KW-0119">Carbohydrate metabolism</keyword>
<evidence type="ECO:0000256" key="2">
    <source>
        <dbReference type="ARBA" id="ARBA00022600"/>
    </source>
</evidence>
<evidence type="ECO:0000259" key="9">
    <source>
        <dbReference type="Pfam" id="PF00483"/>
    </source>
</evidence>
<keyword evidence="11" id="KW-1185">Reference proteome</keyword>
<dbReference type="Gene3D" id="2.160.10.10">
    <property type="entry name" value="Hexapeptide repeat proteins"/>
    <property type="match status" value="1"/>
</dbReference>
<dbReference type="InterPro" id="IPR011831">
    <property type="entry name" value="ADP-Glc_PPase"/>
</dbReference>
<dbReference type="InterPro" id="IPR011004">
    <property type="entry name" value="Trimer_LpxA-like_sf"/>
</dbReference>
<evidence type="ECO:0000256" key="6">
    <source>
        <dbReference type="ARBA" id="ARBA00022840"/>
    </source>
</evidence>
<sequence>MKNVLAIILGGGQGSRLYPLTKTRAKPAVPVAGKYRLIDIPVSNCINSGIEKIYILTQFNSASLNRHVNQAYRPASYSDGFVEILAAQQTPDSPDWFQGTADAVRRYAWLLESWNVTEYLILSGDQLYNMDYAKFVEHHRNTGADITLSVLPVDQKKATAFGLLKTDAQGRIIKFLEKPKGEALEEMRVDTTSLGLSAEEAKYTPFIASMGIYVFNKTAMMKMLSDNPDFTDFGKEIIPNAIHTSNVQAYLFSDYWEDIGTIESFYQANLDLTRHPDTAFNFYETKKPIYTRARYLPPSKAHDCKIKDSIIGEGCLLSQATITNSVVGIRMHIDANCTIEDTLLMGCDFYQPQEDRKSDLENSIVPMGIGENTIIRHAIIDKNARIGKNVQIINKDRVQDVNREDQGYCICNGIVVVVKNAVIPDNTII</sequence>
<dbReference type="EMBL" id="JAYGIE010000101">
    <property type="protein sequence ID" value="MEA5479863.1"/>
    <property type="molecule type" value="Genomic_DNA"/>
</dbReference>
<accession>A0ABU5TQU2</accession>
<dbReference type="PANTHER" id="PTHR43523:SF12">
    <property type="entry name" value="GLUCOSE-1-PHOSPHATE ADENYLYLTRANSFERASE LARGE SUBUNIT 1, CHLOROPLASTIC-RELATED"/>
    <property type="match status" value="1"/>
</dbReference>
<protein>
    <recommendedName>
        <fullName evidence="8">Glucose-1-phosphate adenylyltransferase</fullName>
        <ecNumber evidence="8">2.7.7.27</ecNumber>
    </recommendedName>
</protein>
<evidence type="ECO:0000256" key="4">
    <source>
        <dbReference type="ARBA" id="ARBA00022695"/>
    </source>
</evidence>
<dbReference type="NCBIfam" id="NF002772">
    <property type="entry name" value="PRK02862.1"/>
    <property type="match status" value="1"/>
</dbReference>
<dbReference type="InterPro" id="IPR029044">
    <property type="entry name" value="Nucleotide-diphossugar_trans"/>
</dbReference>
<evidence type="ECO:0000313" key="11">
    <source>
        <dbReference type="Proteomes" id="UP001301388"/>
    </source>
</evidence>